<comment type="caution">
    <text evidence="1">The sequence shown here is derived from an EMBL/GenBank/DDBJ whole genome shotgun (WGS) entry which is preliminary data.</text>
</comment>
<reference evidence="1" key="1">
    <citation type="submission" date="2022-05" db="EMBL/GenBank/DDBJ databases">
        <authorList>
            <person name="Colautti A."/>
            <person name="Iacumin L."/>
        </authorList>
    </citation>
    <scope>NUCLEOTIDE SEQUENCE</scope>
    <source>
        <strain evidence="1">SK 55</strain>
    </source>
</reference>
<organism evidence="1 2">
    <name type="scientific">Paenisporosarcina quisquiliarum</name>
    <dbReference type="NCBI Taxonomy" id="365346"/>
    <lineage>
        <taxon>Bacteria</taxon>
        <taxon>Bacillati</taxon>
        <taxon>Bacillota</taxon>
        <taxon>Bacilli</taxon>
        <taxon>Bacillales</taxon>
        <taxon>Caryophanaceae</taxon>
        <taxon>Paenisporosarcina</taxon>
    </lineage>
</organism>
<proteinExistence type="predicted"/>
<sequence length="264" mass="30191">MGLSKEIQALKDYRSGDRNVLSVYLNTNPGDPDQLNGGWKIHLKNGLKDIEKSLTASEKDTELKYFKETKKKVMDEIDNNKDDLHKGAVIFASENPPLWSVHYVQVPVKSGFHWEDRPVVEQFEYMYKAYPDAGIILPSFGEVRILDTSMGFVKEDMVYSFDPNLEVWGEEKNMDPTGPHKIGSSKVDLIESRLKENLQRFFKGMGANVEKMKKERGWKEIHVAGETELAIAFAETLREKPASCIYKNLNNSKPHIIINQVLEK</sequence>
<dbReference type="Pfam" id="PF18846">
    <property type="entry name" value="baeRF_family5"/>
    <property type="match status" value="1"/>
</dbReference>
<dbReference type="InterPro" id="IPR040983">
    <property type="entry name" value="Bact_RF_family5"/>
</dbReference>
<dbReference type="RefSeq" id="WP_269924934.1">
    <property type="nucleotide sequence ID" value="NZ_JAMKBJ010000001.1"/>
</dbReference>
<name>A0A9X3LDA5_9BACL</name>
<gene>
    <name evidence="1" type="ORF">M9R32_01320</name>
</gene>
<dbReference type="AlphaFoldDB" id="A0A9X3LDA5"/>
<keyword evidence="2" id="KW-1185">Reference proteome</keyword>
<dbReference type="Proteomes" id="UP001152173">
    <property type="component" value="Unassembled WGS sequence"/>
</dbReference>
<evidence type="ECO:0000313" key="1">
    <source>
        <dbReference type="EMBL" id="MCZ8535826.1"/>
    </source>
</evidence>
<protein>
    <submittedName>
        <fullName evidence="1">VLRF1 family aeRF1-type release factor</fullName>
    </submittedName>
</protein>
<evidence type="ECO:0000313" key="2">
    <source>
        <dbReference type="Proteomes" id="UP001152173"/>
    </source>
</evidence>
<accession>A0A9X3LDA5</accession>
<dbReference type="EMBL" id="JAMKBJ010000001">
    <property type="protein sequence ID" value="MCZ8535826.1"/>
    <property type="molecule type" value="Genomic_DNA"/>
</dbReference>